<sequence length="76" mass="8605">PIMPFRMYNDLMGLAKESLNSDASEAGEGVKSPELVDRGSETEREVLVLVEKLRELLKRLPPANIATLKYIVRHLR</sequence>
<reference evidence="3 4" key="1">
    <citation type="submission" date="2024-05" db="EMBL/GenBank/DDBJ databases">
        <title>Genome sequencing and assembly of Indian major carp, Cirrhinus mrigala (Hamilton, 1822).</title>
        <authorList>
            <person name="Mohindra V."/>
            <person name="Chowdhury L.M."/>
            <person name="Lal K."/>
            <person name="Jena J.K."/>
        </authorList>
    </citation>
    <scope>NUCLEOTIDE SEQUENCE [LARGE SCALE GENOMIC DNA]</scope>
    <source>
        <strain evidence="3">CM1030</strain>
        <tissue evidence="3">Blood</tissue>
    </source>
</reference>
<evidence type="ECO:0000313" key="3">
    <source>
        <dbReference type="EMBL" id="KAL0201844.1"/>
    </source>
</evidence>
<evidence type="ECO:0000256" key="1">
    <source>
        <dbReference type="ARBA" id="ARBA00022468"/>
    </source>
</evidence>
<gene>
    <name evidence="3" type="ORF">M9458_005031</name>
</gene>
<organism evidence="3 4">
    <name type="scientific">Cirrhinus mrigala</name>
    <name type="common">Mrigala</name>
    <dbReference type="NCBI Taxonomy" id="683832"/>
    <lineage>
        <taxon>Eukaryota</taxon>
        <taxon>Metazoa</taxon>
        <taxon>Chordata</taxon>
        <taxon>Craniata</taxon>
        <taxon>Vertebrata</taxon>
        <taxon>Euteleostomi</taxon>
        <taxon>Actinopterygii</taxon>
        <taxon>Neopterygii</taxon>
        <taxon>Teleostei</taxon>
        <taxon>Ostariophysi</taxon>
        <taxon>Cypriniformes</taxon>
        <taxon>Cyprinidae</taxon>
        <taxon>Labeoninae</taxon>
        <taxon>Labeonini</taxon>
        <taxon>Cirrhinus</taxon>
    </lineage>
</organism>
<dbReference type="GO" id="GO:0051056">
    <property type="term" value="P:regulation of small GTPase mediated signal transduction"/>
    <property type="evidence" value="ECO:0007669"/>
    <property type="project" value="UniProtKB-ARBA"/>
</dbReference>
<evidence type="ECO:0000313" key="4">
    <source>
        <dbReference type="Proteomes" id="UP001529510"/>
    </source>
</evidence>
<dbReference type="Gene3D" id="1.10.555.10">
    <property type="entry name" value="Rho GTPase activation protein"/>
    <property type="match status" value="1"/>
</dbReference>
<comment type="caution">
    <text evidence="3">The sequence shown here is derived from an EMBL/GenBank/DDBJ whole genome shotgun (WGS) entry which is preliminary data.</text>
</comment>
<dbReference type="Proteomes" id="UP001529510">
    <property type="component" value="Unassembled WGS sequence"/>
</dbReference>
<keyword evidence="4" id="KW-1185">Reference proteome</keyword>
<feature type="non-terminal residue" evidence="3">
    <location>
        <position position="1"/>
    </location>
</feature>
<protein>
    <recommendedName>
        <fullName evidence="2">Rho-GAP domain-containing protein</fullName>
    </recommendedName>
</protein>
<dbReference type="SUPFAM" id="SSF48350">
    <property type="entry name" value="GTPase activation domain, GAP"/>
    <property type="match status" value="1"/>
</dbReference>
<dbReference type="PROSITE" id="PS50238">
    <property type="entry name" value="RHOGAP"/>
    <property type="match status" value="1"/>
</dbReference>
<proteinExistence type="predicted"/>
<dbReference type="PANTHER" id="PTHR15228">
    <property type="entry name" value="SPERMATHECAL PHYSIOLOGY VARIANT"/>
    <property type="match status" value="1"/>
</dbReference>
<name>A0ABD0RTH7_CIRMR</name>
<dbReference type="InterPro" id="IPR051025">
    <property type="entry name" value="RhoGAP"/>
</dbReference>
<feature type="domain" description="Rho-GAP" evidence="2">
    <location>
        <begin position="1"/>
        <end position="76"/>
    </location>
</feature>
<dbReference type="InterPro" id="IPR000198">
    <property type="entry name" value="RhoGAP_dom"/>
</dbReference>
<dbReference type="EMBL" id="JAMKFB020000002">
    <property type="protein sequence ID" value="KAL0201844.1"/>
    <property type="molecule type" value="Genomic_DNA"/>
</dbReference>
<accession>A0ABD0RTH7</accession>
<dbReference type="InterPro" id="IPR008936">
    <property type="entry name" value="Rho_GTPase_activation_prot"/>
</dbReference>
<dbReference type="GO" id="GO:0005096">
    <property type="term" value="F:GTPase activator activity"/>
    <property type="evidence" value="ECO:0007669"/>
    <property type="project" value="UniProtKB-KW"/>
</dbReference>
<keyword evidence="1" id="KW-0343">GTPase activation</keyword>
<dbReference type="PANTHER" id="PTHR15228:SF18">
    <property type="entry name" value="RHO GTPASE-ACTIVATING PROTEIN 45"/>
    <property type="match status" value="1"/>
</dbReference>
<feature type="non-terminal residue" evidence="3">
    <location>
        <position position="76"/>
    </location>
</feature>
<evidence type="ECO:0000259" key="2">
    <source>
        <dbReference type="PROSITE" id="PS50238"/>
    </source>
</evidence>
<dbReference type="AlphaFoldDB" id="A0ABD0RTH7"/>